<feature type="compositionally biased region" description="Polar residues" evidence="1">
    <location>
        <begin position="132"/>
        <end position="141"/>
    </location>
</feature>
<dbReference type="OrthoDB" id="2260848at2759"/>
<dbReference type="EMBL" id="AMYB01000003">
    <property type="protein sequence ID" value="OAD05632.1"/>
    <property type="molecule type" value="Genomic_DNA"/>
</dbReference>
<feature type="compositionally biased region" description="Polar residues" evidence="1">
    <location>
        <begin position="570"/>
        <end position="581"/>
    </location>
</feature>
<dbReference type="VEuPathDB" id="FungiDB:MUCCIDRAFT_109501"/>
<name>A0A162TMD1_MUCCL</name>
<evidence type="ECO:0000256" key="1">
    <source>
        <dbReference type="SAM" id="MobiDB-lite"/>
    </source>
</evidence>
<feature type="region of interest" description="Disordered" evidence="1">
    <location>
        <begin position="86"/>
        <end position="141"/>
    </location>
</feature>
<sequence>MLMPFFNRVDLRIQAASVSPGSRSPHYAPLYANVYDFATPSPPKYEMPPPITTVGPDAVSKLATKSQSTEPGKRYRFNPFKRGTIASSSSKSFRPVSSTDPRLSAFKKASSTVTTSKRGSSSSSSSSTDTTGQTRMPSTSSWEHRMIHIPFRALELLGSPVVYVYRLFKKDVPVTIQYVTEDPQQHPLVTEICQVLASGGIRYPDCDPVNPEKEELFKEATSTWTVQDKNGVKWKRATQGKDKGCLFYLAADPTPMKMSAAPNKDGTMDISYYTKHTVGKYCPTDDNDEEGIRQFYDSLLLDYSRKLSAFDFLSNTKVLFNYTLKNVVEFMWSVSNLLKDSANGIESVIAGLKKVKAAKDISNGVKDFADYASKHYQRNATKERFATYFSAALSSYQTHSAIQDATDRVLQANYRMHGEISPMTADHIIEAASSSSSSSSKRKSKQDDDTNDSDSSYYKSQDYHPRRTSVYSVGAAIHEDEAVEQDTPMIKELREFRGRSIKLCRDNVNQVSDMRLLYGDPELYWVINSILEYLDLFHDGKAVQMKTEQDLLDEVYGFIKRSRSISQLQTETASGSMASSEAKNKKRAVGDTAKMSRQASGDHADLVFKYTSLEIGCLEIGFNDGGPNATKELQERDLKAPKMMKAFYTRIMEQFPFAQKESIKLIGFIISGMHISAVQMSFSLGSVSLVSLSKRYKVPESVKEIPALLPPVLALVYNCALIMKSTSEHLDDVSSRVNLNPPPQTFFPPVFVPIVSSSNCSTGKKRKASLS</sequence>
<keyword evidence="3" id="KW-1185">Reference proteome</keyword>
<feature type="compositionally biased region" description="Low complexity" evidence="1">
    <location>
        <begin position="87"/>
        <end position="98"/>
    </location>
</feature>
<gene>
    <name evidence="2" type="ORF">MUCCIDRAFT_109501</name>
</gene>
<reference evidence="2 3" key="1">
    <citation type="submission" date="2015-06" db="EMBL/GenBank/DDBJ databases">
        <title>Expansion of signal transduction pathways in fungi by whole-genome duplication.</title>
        <authorList>
            <consortium name="DOE Joint Genome Institute"/>
            <person name="Corrochano L.M."/>
            <person name="Kuo A."/>
            <person name="Marcet-Houben M."/>
            <person name="Polaino S."/>
            <person name="Salamov A."/>
            <person name="Villalobos J.M."/>
            <person name="Alvarez M.I."/>
            <person name="Avalos J."/>
            <person name="Benito E.P."/>
            <person name="Benoit I."/>
            <person name="Burger G."/>
            <person name="Camino L.P."/>
            <person name="Canovas D."/>
            <person name="Cerda-Olmedo E."/>
            <person name="Cheng J.-F."/>
            <person name="Dominguez A."/>
            <person name="Elias M."/>
            <person name="Eslava A.P."/>
            <person name="Glaser F."/>
            <person name="Grimwood J."/>
            <person name="Gutierrez G."/>
            <person name="Heitman J."/>
            <person name="Henrissat B."/>
            <person name="Iturriaga E.A."/>
            <person name="Lang B.F."/>
            <person name="Lavin J.L."/>
            <person name="Lee S."/>
            <person name="Li W."/>
            <person name="Lindquist E."/>
            <person name="Lopez-Garcia S."/>
            <person name="Luque E.M."/>
            <person name="Marcos A.T."/>
            <person name="Martin J."/>
            <person name="Mccluskey K."/>
            <person name="Medina H.R."/>
            <person name="Miralles-Duran A."/>
            <person name="Miyazaki A."/>
            <person name="Munoz-Torres E."/>
            <person name="Oguiza J.A."/>
            <person name="Ohm R."/>
            <person name="Olmedo M."/>
            <person name="Orejas M."/>
            <person name="Ortiz-Castellanos L."/>
            <person name="Pisabarro A.G."/>
            <person name="Rodriguez-Romero J."/>
            <person name="Ruiz-Herrera J."/>
            <person name="Ruiz-Vazquez R."/>
            <person name="Sanz C."/>
            <person name="Schackwitz W."/>
            <person name="Schmutz J."/>
            <person name="Shahriari M."/>
            <person name="Shelest E."/>
            <person name="Silva-Franco F."/>
            <person name="Soanes D."/>
            <person name="Syed K."/>
            <person name="Tagua V.G."/>
            <person name="Talbot N.J."/>
            <person name="Thon M."/>
            <person name="De Vries R.P."/>
            <person name="Wiebenga A."/>
            <person name="Yadav J.S."/>
            <person name="Braun E.L."/>
            <person name="Baker S."/>
            <person name="Garre V."/>
            <person name="Horwitz B."/>
            <person name="Torres-Martinez S."/>
            <person name="Idnurm A."/>
            <person name="Herrera-Estrella A."/>
            <person name="Gabaldon T."/>
            <person name="Grigoriev I.V."/>
        </authorList>
    </citation>
    <scope>NUCLEOTIDE SEQUENCE [LARGE SCALE GENOMIC DNA]</scope>
    <source>
        <strain evidence="2 3">CBS 277.49</strain>
    </source>
</reference>
<dbReference type="Proteomes" id="UP000077051">
    <property type="component" value="Unassembled WGS sequence"/>
</dbReference>
<dbReference type="AlphaFoldDB" id="A0A162TMD1"/>
<proteinExistence type="predicted"/>
<evidence type="ECO:0000313" key="2">
    <source>
        <dbReference type="EMBL" id="OAD05632.1"/>
    </source>
</evidence>
<feature type="region of interest" description="Disordered" evidence="1">
    <location>
        <begin position="431"/>
        <end position="463"/>
    </location>
</feature>
<protein>
    <submittedName>
        <fullName evidence="2">Uncharacterized protein</fullName>
    </submittedName>
</protein>
<evidence type="ECO:0000313" key="3">
    <source>
        <dbReference type="Proteomes" id="UP000077051"/>
    </source>
</evidence>
<accession>A0A162TMD1</accession>
<feature type="region of interest" description="Disordered" evidence="1">
    <location>
        <begin position="570"/>
        <end position="592"/>
    </location>
</feature>
<feature type="compositionally biased region" description="Low complexity" evidence="1">
    <location>
        <begin position="110"/>
        <end position="131"/>
    </location>
</feature>
<feature type="region of interest" description="Disordered" evidence="1">
    <location>
        <begin position="62"/>
        <end position="81"/>
    </location>
</feature>
<comment type="caution">
    <text evidence="2">The sequence shown here is derived from an EMBL/GenBank/DDBJ whole genome shotgun (WGS) entry which is preliminary data.</text>
</comment>
<organism evidence="2 3">
    <name type="scientific">Mucor lusitanicus CBS 277.49</name>
    <dbReference type="NCBI Taxonomy" id="747725"/>
    <lineage>
        <taxon>Eukaryota</taxon>
        <taxon>Fungi</taxon>
        <taxon>Fungi incertae sedis</taxon>
        <taxon>Mucoromycota</taxon>
        <taxon>Mucoromycotina</taxon>
        <taxon>Mucoromycetes</taxon>
        <taxon>Mucorales</taxon>
        <taxon>Mucorineae</taxon>
        <taxon>Mucoraceae</taxon>
        <taxon>Mucor</taxon>
    </lineage>
</organism>